<gene>
    <name evidence="5" type="ORF">C1853_04680</name>
    <name evidence="4" type="ORF">C1871_07285</name>
    <name evidence="3" type="ORF">C1875_05570</name>
    <name evidence="2" type="ORF">GO726_02100</name>
</gene>
<evidence type="ECO:0000256" key="1">
    <source>
        <dbReference type="SAM" id="Phobius"/>
    </source>
</evidence>
<evidence type="ECO:0000313" key="4">
    <source>
        <dbReference type="EMBL" id="RDB86015.1"/>
    </source>
</evidence>
<feature type="transmembrane region" description="Helical" evidence="1">
    <location>
        <begin position="108"/>
        <end position="129"/>
    </location>
</feature>
<keyword evidence="1" id="KW-1133">Transmembrane helix</keyword>
<evidence type="ECO:0000313" key="7">
    <source>
        <dbReference type="Proteomes" id="UP000253915"/>
    </source>
</evidence>
<evidence type="ECO:0000313" key="5">
    <source>
        <dbReference type="EMBL" id="RDC40220.1"/>
    </source>
</evidence>
<organism evidence="3 8">
    <name type="scientific">Eggerthella lenta</name>
    <name type="common">Eubacterium lentum</name>
    <dbReference type="NCBI Taxonomy" id="84112"/>
    <lineage>
        <taxon>Bacteria</taxon>
        <taxon>Bacillati</taxon>
        <taxon>Actinomycetota</taxon>
        <taxon>Coriobacteriia</taxon>
        <taxon>Eggerthellales</taxon>
        <taxon>Eggerthellaceae</taxon>
        <taxon>Eggerthella</taxon>
    </lineage>
</organism>
<evidence type="ECO:0000313" key="9">
    <source>
        <dbReference type="Proteomes" id="UP000436429"/>
    </source>
</evidence>
<accession>A0A369MLE9</accession>
<dbReference type="Proteomes" id="UP000253857">
    <property type="component" value="Unassembled WGS sequence"/>
</dbReference>
<keyword evidence="1" id="KW-0812">Transmembrane</keyword>
<dbReference type="PANTHER" id="PTHR38095:SF2">
    <property type="entry name" value="ANAEROBIC DIMETHYL SULFOXIDE REDUCTASE CHAIN C"/>
    <property type="match status" value="1"/>
</dbReference>
<dbReference type="GO" id="GO:0005886">
    <property type="term" value="C:plasma membrane"/>
    <property type="evidence" value="ECO:0007669"/>
    <property type="project" value="TreeGrafter"/>
</dbReference>
<dbReference type="EMBL" id="WPOM01000003">
    <property type="protein sequence ID" value="MVN31966.1"/>
    <property type="molecule type" value="Genomic_DNA"/>
</dbReference>
<reference evidence="6 7" key="1">
    <citation type="journal article" date="2018" name="Elife">
        <title>Discovery and characterization of a prevalent human gut bacterial enzyme sufficient for the inactivation of a family of plant toxins.</title>
        <authorList>
            <person name="Koppel N."/>
            <person name="Bisanz J.E."/>
            <person name="Pandelia M.E."/>
            <person name="Turnbaugh P.J."/>
            <person name="Balskus E.P."/>
        </authorList>
    </citation>
    <scope>NUCLEOTIDE SEQUENCE [LARGE SCALE GENOMIC DNA]</scope>
    <source>
        <strain evidence="5 7">16A</strain>
        <strain evidence="4 6">FAA1-1-60AUCSF</strain>
        <strain evidence="3 8">W1 BHI 6</strain>
    </source>
</reference>
<dbReference type="InterPro" id="IPR007059">
    <property type="entry name" value="DmsC"/>
</dbReference>
<feature type="transmembrane region" description="Helical" evidence="1">
    <location>
        <begin position="141"/>
        <end position="162"/>
    </location>
</feature>
<dbReference type="GeneID" id="69512030"/>
<keyword evidence="1" id="KW-0472">Membrane</keyword>
<dbReference type="Proteomes" id="UP000436429">
    <property type="component" value="Unassembled WGS sequence"/>
</dbReference>
<feature type="transmembrane region" description="Helical" evidence="1">
    <location>
        <begin position="205"/>
        <end position="225"/>
    </location>
</feature>
<evidence type="ECO:0000313" key="3">
    <source>
        <dbReference type="EMBL" id="RDB71650.1"/>
    </source>
</evidence>
<dbReference type="EMBL" id="PPTY01000009">
    <property type="protein sequence ID" value="RDB86015.1"/>
    <property type="molecule type" value="Genomic_DNA"/>
</dbReference>
<dbReference type="GO" id="GO:0019645">
    <property type="term" value="P:anaerobic electron transport chain"/>
    <property type="evidence" value="ECO:0007669"/>
    <property type="project" value="InterPro"/>
</dbReference>
<dbReference type="EMBL" id="PPUQ01000004">
    <property type="protein sequence ID" value="RDC40220.1"/>
    <property type="molecule type" value="Genomic_DNA"/>
</dbReference>
<comment type="caution">
    <text evidence="3">The sequence shown here is derived from an EMBL/GenBank/DDBJ whole genome shotgun (WGS) entry which is preliminary data.</text>
</comment>
<dbReference type="GO" id="GO:0009390">
    <property type="term" value="C:dimethyl sulfoxide reductase complex"/>
    <property type="evidence" value="ECO:0007669"/>
    <property type="project" value="TreeGrafter"/>
</dbReference>
<dbReference type="EMBL" id="PPTU01000006">
    <property type="protein sequence ID" value="RDB71650.1"/>
    <property type="molecule type" value="Genomic_DNA"/>
</dbReference>
<dbReference type="Pfam" id="PF04976">
    <property type="entry name" value="DmsC"/>
    <property type="match status" value="1"/>
</dbReference>
<sequence>MDIQWSLVLFTAIASCGTWVSVGVAVDELRGLTQRTNLVASVLALVLAVVGGIASVTHLSHPDRIMAVLSHPTAGIFLEALLIGLFIAAVAVYVILLKRDASAGARKAVAVLAAVIGIVFSFASGYSYMMEARTTWNTITLPLGYLGFGAASGLSLYLLLVACKKESAEAVKLAGLETVIGGVLALVSGLAFGFASGAATGDAAAIFWVALVCGGLAPLVCGWLARSKPASAVTMATVAFAGGIIGSIAFRAVMWMVGTAVANYFGIVL</sequence>
<dbReference type="AlphaFoldDB" id="A0A369MLE9"/>
<evidence type="ECO:0000313" key="2">
    <source>
        <dbReference type="EMBL" id="MVN31966.1"/>
    </source>
</evidence>
<name>A0A369MLE9_EGGLN</name>
<feature type="transmembrane region" description="Helical" evidence="1">
    <location>
        <begin position="6"/>
        <end position="26"/>
    </location>
</feature>
<feature type="transmembrane region" description="Helical" evidence="1">
    <location>
        <begin position="174"/>
        <end position="199"/>
    </location>
</feature>
<evidence type="ECO:0000313" key="8">
    <source>
        <dbReference type="Proteomes" id="UP000253970"/>
    </source>
</evidence>
<dbReference type="GO" id="GO:0009389">
    <property type="term" value="F:dimethyl sulfoxide reductase activity"/>
    <property type="evidence" value="ECO:0007669"/>
    <property type="project" value="TreeGrafter"/>
</dbReference>
<protein>
    <submittedName>
        <fullName evidence="3">DMSO reductase</fullName>
    </submittedName>
</protein>
<dbReference type="Proteomes" id="UP000253970">
    <property type="component" value="Unassembled WGS sequence"/>
</dbReference>
<proteinExistence type="predicted"/>
<dbReference type="RefSeq" id="WP_009306880.1">
    <property type="nucleotide sequence ID" value="NZ_AP025575.1"/>
</dbReference>
<feature type="transmembrane region" description="Helical" evidence="1">
    <location>
        <begin position="232"/>
        <end position="254"/>
    </location>
</feature>
<dbReference type="Proteomes" id="UP000253915">
    <property type="component" value="Unassembled WGS sequence"/>
</dbReference>
<evidence type="ECO:0000313" key="6">
    <source>
        <dbReference type="Proteomes" id="UP000253857"/>
    </source>
</evidence>
<dbReference type="PANTHER" id="PTHR38095">
    <property type="entry name" value="ANAEROBIC DIMETHYL SULFOXIDE REDUCTASE CHAIN YNFH"/>
    <property type="match status" value="1"/>
</dbReference>
<feature type="transmembrane region" description="Helical" evidence="1">
    <location>
        <begin position="38"/>
        <end position="56"/>
    </location>
</feature>
<feature type="transmembrane region" description="Helical" evidence="1">
    <location>
        <begin position="76"/>
        <end position="96"/>
    </location>
</feature>
<reference evidence="2 9" key="2">
    <citation type="submission" date="2019-11" db="EMBL/GenBank/DDBJ databases">
        <title>Whole genome shotgun sequencing (WGS) data from Adlercreutzia equolifaciens ResAG-91, Eggerthella lenta MRI-F36, MRI-F37, MRI-F40, ResAG-49, ResAG-88, ResAG-121, ResAG-145, and Gordonibacter sp. ResAG-5, ResAG-26, ResAG-43, ResAG-50, ResAG-59.</title>
        <authorList>
            <person name="Stoll D.A."/>
            <person name="Danylec N."/>
            <person name="Franz C.M.A.P."/>
            <person name="Huch M."/>
        </authorList>
    </citation>
    <scope>NUCLEOTIDE SEQUENCE [LARGE SCALE GENOMIC DNA]</scope>
    <source>
        <strain evidence="2 9">ResAG-88</strain>
    </source>
</reference>